<gene>
    <name evidence="2" type="ORF">B5E41_10030</name>
</gene>
<proteinExistence type="predicted"/>
<evidence type="ECO:0008006" key="4">
    <source>
        <dbReference type="Google" id="ProtNLM"/>
    </source>
</evidence>
<dbReference type="RefSeq" id="WP_088393176.1">
    <property type="nucleotide sequence ID" value="NZ_MXPU01000005.1"/>
</dbReference>
<keyword evidence="1" id="KW-0732">Signal</keyword>
<evidence type="ECO:0000256" key="1">
    <source>
        <dbReference type="SAM" id="SignalP"/>
    </source>
</evidence>
<feature type="chain" id="PRO_5012896497" description="Argininosuccinate lyase" evidence="1">
    <location>
        <begin position="26"/>
        <end position="113"/>
    </location>
</feature>
<organism evidence="2 3">
    <name type="scientific">Rhizobium esperanzae</name>
    <dbReference type="NCBI Taxonomy" id="1967781"/>
    <lineage>
        <taxon>Bacteria</taxon>
        <taxon>Pseudomonadati</taxon>
        <taxon>Pseudomonadota</taxon>
        <taxon>Alphaproteobacteria</taxon>
        <taxon>Hyphomicrobiales</taxon>
        <taxon>Rhizobiaceae</taxon>
        <taxon>Rhizobium/Agrobacterium group</taxon>
        <taxon>Rhizobium</taxon>
    </lineage>
</organism>
<comment type="caution">
    <text evidence="2">The sequence shown here is derived from an EMBL/GenBank/DDBJ whole genome shotgun (WGS) entry which is preliminary data.</text>
</comment>
<protein>
    <recommendedName>
        <fullName evidence="4">Argininosuccinate lyase</fullName>
    </recommendedName>
</protein>
<accession>A0A246DYB5</accession>
<dbReference type="EMBL" id="MXPU01000005">
    <property type="protein sequence ID" value="OWO95408.1"/>
    <property type="molecule type" value="Genomic_DNA"/>
</dbReference>
<sequence length="113" mass="12390">MKSKLSGLIALAAAIIATSAVSSHAEDLKFQLTNGTKSVLTRFYSSPTGVNSWEEDVFGEDVLNPGETVNITIADGRTVCKYDMRFEFDEDSDLDTTEDTQDLCELGSYTIHE</sequence>
<reference evidence="2 3" key="1">
    <citation type="submission" date="2017-03" db="EMBL/GenBank/DDBJ databases">
        <title>Genome of strain Rhizobium sp. CNPSo 668.</title>
        <authorList>
            <person name="Ribeiro R."/>
        </authorList>
    </citation>
    <scope>NUCLEOTIDE SEQUENCE [LARGE SCALE GENOMIC DNA]</scope>
    <source>
        <strain evidence="2 3">CNPSo 668</strain>
    </source>
</reference>
<evidence type="ECO:0000313" key="2">
    <source>
        <dbReference type="EMBL" id="OWO95408.1"/>
    </source>
</evidence>
<dbReference type="AlphaFoldDB" id="A0A246DYB5"/>
<name>A0A246DYB5_9HYPH</name>
<dbReference type="Proteomes" id="UP000197269">
    <property type="component" value="Unassembled WGS sequence"/>
</dbReference>
<feature type="signal peptide" evidence="1">
    <location>
        <begin position="1"/>
        <end position="25"/>
    </location>
</feature>
<evidence type="ECO:0000313" key="3">
    <source>
        <dbReference type="Proteomes" id="UP000197269"/>
    </source>
</evidence>